<feature type="region of interest" description="Disordered" evidence="1">
    <location>
        <begin position="71"/>
        <end position="95"/>
    </location>
</feature>
<evidence type="ECO:0000313" key="2">
    <source>
        <dbReference type="EMBL" id="GAT27604.1"/>
    </source>
</evidence>
<proteinExistence type="predicted"/>
<dbReference type="AlphaFoldDB" id="A0A146FNN5"/>
<dbReference type="EMBL" id="BCWF01000021">
    <property type="protein sequence ID" value="GAT27604.1"/>
    <property type="molecule type" value="Genomic_DNA"/>
</dbReference>
<comment type="caution">
    <text evidence="2">The sequence shown here is derived from an EMBL/GenBank/DDBJ whole genome shotgun (WGS) entry which is preliminary data.</text>
</comment>
<protein>
    <submittedName>
        <fullName evidence="2">ABC metal ion transporter</fullName>
    </submittedName>
</protein>
<reference evidence="2 3" key="1">
    <citation type="journal article" date="2016" name="DNA Res.">
        <title>Genome sequence of Aspergillus luchuensis NBRC 4314.</title>
        <authorList>
            <person name="Yamada O."/>
            <person name="Machida M."/>
            <person name="Hosoyama A."/>
            <person name="Goto M."/>
            <person name="Takahashi T."/>
            <person name="Futagami T."/>
            <person name="Yamagata Y."/>
            <person name="Takeuchi M."/>
            <person name="Kobayashi T."/>
            <person name="Koike H."/>
            <person name="Abe K."/>
            <person name="Asai K."/>
            <person name="Arita M."/>
            <person name="Fujita N."/>
            <person name="Fukuda K."/>
            <person name="Higa K."/>
            <person name="Horikawa H."/>
            <person name="Ishikawa T."/>
            <person name="Jinno K."/>
            <person name="Kato Y."/>
            <person name="Kirimura K."/>
            <person name="Mizutani O."/>
            <person name="Nakasone K."/>
            <person name="Sano M."/>
            <person name="Shiraishi Y."/>
            <person name="Tsukahara M."/>
            <person name="Gomi K."/>
        </authorList>
    </citation>
    <scope>NUCLEOTIDE SEQUENCE [LARGE SCALE GENOMIC DNA]</scope>
    <source>
        <strain evidence="2 3">RIB 2604</strain>
    </source>
</reference>
<accession>A0A146FNN5</accession>
<sequence>MNERQANTRRLNALPLEKILEELQFWVSGDGITPREMMEPNRRPFVTCWHGPQGKAFLLDQVILWGTEGPGMVRGRKSGDPALGPVPRTSPCGGP</sequence>
<gene>
    <name evidence="2" type="ORF">RIB2604_02112980</name>
</gene>
<reference evidence="3" key="2">
    <citation type="submission" date="2016-02" db="EMBL/GenBank/DDBJ databases">
        <title>Genome sequencing of Aspergillus luchuensis NBRC 4314.</title>
        <authorList>
            <person name="Yamada O."/>
        </authorList>
    </citation>
    <scope>NUCLEOTIDE SEQUENCE [LARGE SCALE GENOMIC DNA]</scope>
    <source>
        <strain evidence="3">RIB 2604</strain>
    </source>
</reference>
<dbReference type="Proteomes" id="UP000075230">
    <property type="component" value="Unassembled WGS sequence"/>
</dbReference>
<organism evidence="2 3">
    <name type="scientific">Aspergillus kawachii</name>
    <name type="common">White koji mold</name>
    <name type="synonym">Aspergillus awamori var. kawachi</name>
    <dbReference type="NCBI Taxonomy" id="1069201"/>
    <lineage>
        <taxon>Eukaryota</taxon>
        <taxon>Fungi</taxon>
        <taxon>Dikarya</taxon>
        <taxon>Ascomycota</taxon>
        <taxon>Pezizomycotina</taxon>
        <taxon>Eurotiomycetes</taxon>
        <taxon>Eurotiomycetidae</taxon>
        <taxon>Eurotiales</taxon>
        <taxon>Aspergillaceae</taxon>
        <taxon>Aspergillus</taxon>
        <taxon>Aspergillus subgen. Circumdati</taxon>
    </lineage>
</organism>
<name>A0A146FNN5_ASPKA</name>
<evidence type="ECO:0000256" key="1">
    <source>
        <dbReference type="SAM" id="MobiDB-lite"/>
    </source>
</evidence>
<evidence type="ECO:0000313" key="3">
    <source>
        <dbReference type="Proteomes" id="UP000075230"/>
    </source>
</evidence>